<name>A0ACB9BP39_CICIN</name>
<gene>
    <name evidence="1" type="ORF">L2E82_35502</name>
</gene>
<dbReference type="Proteomes" id="UP001055811">
    <property type="component" value="Linkage Group LG06"/>
</dbReference>
<dbReference type="EMBL" id="CM042014">
    <property type="protein sequence ID" value="KAI3723745.1"/>
    <property type="molecule type" value="Genomic_DNA"/>
</dbReference>
<accession>A0ACB9BP39</accession>
<evidence type="ECO:0000313" key="1">
    <source>
        <dbReference type="EMBL" id="KAI3723745.1"/>
    </source>
</evidence>
<organism evidence="1 2">
    <name type="scientific">Cichorium intybus</name>
    <name type="common">Chicory</name>
    <dbReference type="NCBI Taxonomy" id="13427"/>
    <lineage>
        <taxon>Eukaryota</taxon>
        <taxon>Viridiplantae</taxon>
        <taxon>Streptophyta</taxon>
        <taxon>Embryophyta</taxon>
        <taxon>Tracheophyta</taxon>
        <taxon>Spermatophyta</taxon>
        <taxon>Magnoliopsida</taxon>
        <taxon>eudicotyledons</taxon>
        <taxon>Gunneridae</taxon>
        <taxon>Pentapetalae</taxon>
        <taxon>asterids</taxon>
        <taxon>campanulids</taxon>
        <taxon>Asterales</taxon>
        <taxon>Asteraceae</taxon>
        <taxon>Cichorioideae</taxon>
        <taxon>Cichorieae</taxon>
        <taxon>Cichoriinae</taxon>
        <taxon>Cichorium</taxon>
    </lineage>
</organism>
<proteinExistence type="predicted"/>
<sequence length="146" mass="16180">MSWRYKFSPPSRDFVPEIMQRVEAVLSSGQTPSWVVPGTISGPANGLSQLLSSNLEYDTIPPEMDNLLVFRQGLLCKFQAYLLESASFCRLVHQYTTCALLSVLPESFSDNANTGASHKSGGNSGSSLEETSENSFKVSHFYRRFT</sequence>
<reference evidence="2" key="1">
    <citation type="journal article" date="2022" name="Mol. Ecol. Resour.">
        <title>The genomes of chicory, endive, great burdock and yacon provide insights into Asteraceae palaeo-polyploidization history and plant inulin production.</title>
        <authorList>
            <person name="Fan W."/>
            <person name="Wang S."/>
            <person name="Wang H."/>
            <person name="Wang A."/>
            <person name="Jiang F."/>
            <person name="Liu H."/>
            <person name="Zhao H."/>
            <person name="Xu D."/>
            <person name="Zhang Y."/>
        </authorList>
    </citation>
    <scope>NUCLEOTIDE SEQUENCE [LARGE SCALE GENOMIC DNA]</scope>
    <source>
        <strain evidence="2">cv. Punajuju</strain>
    </source>
</reference>
<protein>
    <submittedName>
        <fullName evidence="1">Uncharacterized protein</fullName>
    </submittedName>
</protein>
<evidence type="ECO:0000313" key="2">
    <source>
        <dbReference type="Proteomes" id="UP001055811"/>
    </source>
</evidence>
<reference evidence="1 2" key="2">
    <citation type="journal article" date="2022" name="Mol. Ecol. Resour.">
        <title>The genomes of chicory, endive, great burdock and yacon provide insights into Asteraceae paleo-polyploidization history and plant inulin production.</title>
        <authorList>
            <person name="Fan W."/>
            <person name="Wang S."/>
            <person name="Wang H."/>
            <person name="Wang A."/>
            <person name="Jiang F."/>
            <person name="Liu H."/>
            <person name="Zhao H."/>
            <person name="Xu D."/>
            <person name="Zhang Y."/>
        </authorList>
    </citation>
    <scope>NUCLEOTIDE SEQUENCE [LARGE SCALE GENOMIC DNA]</scope>
    <source>
        <strain evidence="2">cv. Punajuju</strain>
        <tissue evidence="1">Leaves</tissue>
    </source>
</reference>
<comment type="caution">
    <text evidence="1">The sequence shown here is derived from an EMBL/GenBank/DDBJ whole genome shotgun (WGS) entry which is preliminary data.</text>
</comment>
<keyword evidence="2" id="KW-1185">Reference proteome</keyword>